<dbReference type="EMBL" id="KI394293">
    <property type="protein sequence ID" value="ERN04329.1"/>
    <property type="molecule type" value="Genomic_DNA"/>
</dbReference>
<dbReference type="AlphaFoldDB" id="W1P9H3"/>
<evidence type="ECO:0000313" key="2">
    <source>
        <dbReference type="Proteomes" id="UP000017836"/>
    </source>
</evidence>
<name>W1P9H3_AMBTC</name>
<protein>
    <submittedName>
        <fullName evidence="1">Uncharacterized protein</fullName>
    </submittedName>
</protein>
<organism evidence="1 2">
    <name type="scientific">Amborella trichopoda</name>
    <dbReference type="NCBI Taxonomy" id="13333"/>
    <lineage>
        <taxon>Eukaryota</taxon>
        <taxon>Viridiplantae</taxon>
        <taxon>Streptophyta</taxon>
        <taxon>Embryophyta</taxon>
        <taxon>Tracheophyta</taxon>
        <taxon>Spermatophyta</taxon>
        <taxon>Magnoliopsida</taxon>
        <taxon>Amborellales</taxon>
        <taxon>Amborellaceae</taxon>
        <taxon>Amborella</taxon>
    </lineage>
</organism>
<dbReference type="Proteomes" id="UP000017836">
    <property type="component" value="Unassembled WGS sequence"/>
</dbReference>
<dbReference type="HOGENOM" id="CLU_1770565_0_0_1"/>
<keyword evidence="2" id="KW-1185">Reference proteome</keyword>
<proteinExistence type="predicted"/>
<sequence length="147" mass="17171">MACWAGSTARWKVAKRGALNGVGAQRRREECSVGWVLNKGLCSEIRVLSKRRGAPGYRMGRKFRASYFRFRPLGRNFFYTGVWEDENFQFGVLIFIKHEKLRSSQLPEATSYYQTRPKEIWSPCQMRRKVGPNNPKKICQKCKDQRS</sequence>
<reference evidence="2" key="1">
    <citation type="journal article" date="2013" name="Science">
        <title>The Amborella genome and the evolution of flowering plants.</title>
        <authorList>
            <consortium name="Amborella Genome Project"/>
        </authorList>
    </citation>
    <scope>NUCLEOTIDE SEQUENCE [LARGE SCALE GENOMIC DNA]</scope>
</reference>
<evidence type="ECO:0000313" key="1">
    <source>
        <dbReference type="EMBL" id="ERN04329.1"/>
    </source>
</evidence>
<accession>W1P9H3</accession>
<dbReference type="Gramene" id="ERN04329">
    <property type="protein sequence ID" value="ERN04329"/>
    <property type="gene ID" value="AMTR_s00077p00193480"/>
</dbReference>
<gene>
    <name evidence="1" type="ORF">AMTR_s00077p00193480</name>
</gene>